<evidence type="ECO:0000256" key="1">
    <source>
        <dbReference type="ARBA" id="ARBA00008871"/>
    </source>
</evidence>
<feature type="disulfide bond" evidence="7">
    <location>
        <begin position="356"/>
        <end position="367"/>
    </location>
</feature>
<feature type="disulfide bond" evidence="7">
    <location>
        <begin position="41"/>
        <end position="331"/>
    </location>
</feature>
<dbReference type="InterPro" id="IPR013785">
    <property type="entry name" value="Aldolase_TIM"/>
</dbReference>
<dbReference type="PANTHER" id="PTHR11769:SF35">
    <property type="entry name" value="HYALURONIDASE"/>
    <property type="match status" value="1"/>
</dbReference>
<feature type="disulfide bond" evidence="7">
    <location>
        <begin position="397"/>
        <end position="406"/>
    </location>
</feature>
<proteinExistence type="evidence at transcript level"/>
<evidence type="ECO:0000256" key="8">
    <source>
        <dbReference type="RuleBase" id="RU610713"/>
    </source>
</evidence>
<evidence type="ECO:0000259" key="9">
    <source>
        <dbReference type="PROSITE" id="PS00022"/>
    </source>
</evidence>
<dbReference type="Gene3D" id="3.20.20.70">
    <property type="entry name" value="Aldolase class I"/>
    <property type="match status" value="1"/>
</dbReference>
<keyword evidence="4 8" id="KW-0326">Glycosidase</keyword>
<dbReference type="InterPro" id="IPR018155">
    <property type="entry name" value="Hyaluronidase"/>
</dbReference>
<dbReference type="PANTHER" id="PTHR11769">
    <property type="entry name" value="HYALURONIDASE"/>
    <property type="match status" value="1"/>
</dbReference>
<gene>
    <name evidence="10" type="primary">Hyal</name>
</gene>
<protein>
    <recommendedName>
        <fullName evidence="8">Hyaluronidase</fullName>
        <ecNumber evidence="8">3.2.1.35</ecNumber>
    </recommendedName>
</protein>
<dbReference type="PIRSF" id="PIRSF038193">
    <property type="entry name" value="Hyaluronidase"/>
    <property type="match status" value="1"/>
</dbReference>
<dbReference type="AlphaFoldDB" id="A0A7T9L322"/>
<keyword evidence="3 7" id="KW-1015">Disulfide bond</keyword>
<feature type="domain" description="EGF-like" evidence="9">
    <location>
        <begin position="395"/>
        <end position="406"/>
    </location>
</feature>
<dbReference type="FunFam" id="3.20.20.70:FF:000065">
    <property type="entry name" value="Hyaluronidase"/>
    <property type="match status" value="1"/>
</dbReference>
<feature type="disulfide bond" evidence="7">
    <location>
        <begin position="206"/>
        <end position="220"/>
    </location>
</feature>
<feature type="disulfide bond" evidence="7">
    <location>
        <begin position="361"/>
        <end position="395"/>
    </location>
</feature>
<dbReference type="Pfam" id="PF01630">
    <property type="entry name" value="Glyco_hydro_56"/>
    <property type="match status" value="1"/>
</dbReference>
<dbReference type="GO" id="GO:0005975">
    <property type="term" value="P:carbohydrate metabolic process"/>
    <property type="evidence" value="ECO:0007669"/>
    <property type="project" value="UniProtKB-UniRule"/>
</dbReference>
<keyword evidence="2 8" id="KW-0378">Hydrolase</keyword>
<evidence type="ECO:0000256" key="3">
    <source>
        <dbReference type="ARBA" id="ARBA00023157"/>
    </source>
</evidence>
<dbReference type="EMBL" id="MW298650">
    <property type="protein sequence ID" value="QQS80959.1"/>
    <property type="molecule type" value="mRNA"/>
</dbReference>
<evidence type="ECO:0000256" key="2">
    <source>
        <dbReference type="ARBA" id="ARBA00022801"/>
    </source>
</evidence>
<accession>A0A7T9L322</accession>
<organism evidence="10">
    <name type="scientific">Androctonus crassicauda</name>
    <name type="common">Arabian fat-tailed scorpion</name>
    <dbReference type="NCBI Taxonomy" id="122909"/>
    <lineage>
        <taxon>Eukaryota</taxon>
        <taxon>Metazoa</taxon>
        <taxon>Ecdysozoa</taxon>
        <taxon>Arthropoda</taxon>
        <taxon>Chelicerata</taxon>
        <taxon>Arachnida</taxon>
        <taxon>Scorpiones</taxon>
        <taxon>Buthida</taxon>
        <taxon>Buthoidea</taxon>
        <taxon>Buthidae</taxon>
        <taxon>Androctonus</taxon>
    </lineage>
</organism>
<evidence type="ECO:0000256" key="7">
    <source>
        <dbReference type="PIRSR" id="PIRSR038193-3"/>
    </source>
</evidence>
<evidence type="ECO:0000256" key="6">
    <source>
        <dbReference type="PIRSR" id="PIRSR038193-1"/>
    </source>
</evidence>
<dbReference type="InterPro" id="IPR017853">
    <property type="entry name" value="GH"/>
</dbReference>
<dbReference type="EC" id="3.2.1.35" evidence="8"/>
<evidence type="ECO:0000256" key="4">
    <source>
        <dbReference type="ARBA" id="ARBA00023295"/>
    </source>
</evidence>
<dbReference type="PROSITE" id="PS00022">
    <property type="entry name" value="EGF_1"/>
    <property type="match status" value="1"/>
</dbReference>
<sequence length="410" mass="47549">MTQNIQMTEMYQIIFFASILAVISAINADFKIFWEVPSIMCSKKFKINVTDVLTSHKILVNQEETFNGDKIVIFYENQLGKYPHIESGKDINGGMLQISDLANHLKIARDNISKFIPDPNFDGVGIIDWEAWRPLWKYNWGKMSVYRDRSKDLVKAKHPDWSSAEIEKVAIQEWENSAKEWMLKTLKLAEDMRPNAAWCYYLFPDCYNYGGKDQPSQYFCKNDIQEANDRLSWLWKQSTALCPSMYMQESHITKYNTSQRAWWIYARLKETIRLSHPDTLIYPYINYILPGTNKVVPSMDFKRVLGQIASLGLDGAIIWGSSYHVNTEGMCKEMDTYVKTVIAPVARTVVKNVNRCSQQICKGRGNCVWPEEPYTSWKYLIDPKNPTFKHTNISCKCKGNYTGRYCQIAP</sequence>
<dbReference type="InterPro" id="IPR000742">
    <property type="entry name" value="EGF"/>
</dbReference>
<feature type="active site" description="Proton donor" evidence="6">
    <location>
        <position position="130"/>
    </location>
</feature>
<name>A0A7T9L322_ANDCR</name>
<dbReference type="GO" id="GO:0030214">
    <property type="term" value="P:hyaluronan catabolic process"/>
    <property type="evidence" value="ECO:0007669"/>
    <property type="project" value="TreeGrafter"/>
</dbReference>
<reference evidence="10" key="1">
    <citation type="submission" date="2020-11" db="EMBL/GenBank/DDBJ databases">
        <title>Sequence analysis and phylogenetic relationship of genes encoding hyaluronidase from the venom of the Iranian scorpion of Androctonus Crassicauda.</title>
        <authorList>
            <person name="Salabi F."/>
            <person name="Jafari H."/>
        </authorList>
    </citation>
    <scope>NUCLEOTIDE SEQUENCE</scope>
</reference>
<dbReference type="SUPFAM" id="SSF51445">
    <property type="entry name" value="(Trans)glycosidases"/>
    <property type="match status" value="1"/>
</dbReference>
<comment type="catalytic activity">
    <reaction evidence="8">
        <text>Random hydrolysis of (1-&gt;4)-linkages between N-acetyl-beta-D-glucosamine and D-glucuronate residues in hyaluronate.</text>
        <dbReference type="EC" id="3.2.1.35"/>
    </reaction>
</comment>
<dbReference type="PRINTS" id="PR00846">
    <property type="entry name" value="GLHYDRLASE56"/>
</dbReference>
<evidence type="ECO:0000313" key="10">
    <source>
        <dbReference type="EMBL" id="QQS80959.1"/>
    </source>
</evidence>
<comment type="similarity">
    <text evidence="1 5 8">Belongs to the glycosyl hydrolase 56 family.</text>
</comment>
<dbReference type="GO" id="GO:0004415">
    <property type="term" value="F:hyalurononglucosaminidase activity"/>
    <property type="evidence" value="ECO:0007669"/>
    <property type="project" value="UniProtKB-UniRule"/>
</dbReference>
<evidence type="ECO:0000256" key="5">
    <source>
        <dbReference type="PIRNR" id="PIRNR038193"/>
    </source>
</evidence>